<dbReference type="InterPro" id="IPR052019">
    <property type="entry name" value="F420H2_bilvrd_red/Heme_oxyg"/>
</dbReference>
<dbReference type="OrthoDB" id="9812086at2"/>
<dbReference type="GO" id="GO:0070967">
    <property type="term" value="F:coenzyme F420 binding"/>
    <property type="evidence" value="ECO:0007669"/>
    <property type="project" value="TreeGrafter"/>
</dbReference>
<dbReference type="SUPFAM" id="SSF50475">
    <property type="entry name" value="FMN-binding split barrel"/>
    <property type="match status" value="1"/>
</dbReference>
<organism evidence="3 4">
    <name type="scientific">Rhodococcus spelaei</name>
    <dbReference type="NCBI Taxonomy" id="2546320"/>
    <lineage>
        <taxon>Bacteria</taxon>
        <taxon>Bacillati</taxon>
        <taxon>Actinomycetota</taxon>
        <taxon>Actinomycetes</taxon>
        <taxon>Mycobacteriales</taxon>
        <taxon>Nocardiaceae</taxon>
        <taxon>Rhodococcus</taxon>
    </lineage>
</organism>
<dbReference type="PANTHER" id="PTHR35176:SF2">
    <property type="entry name" value="F420H(2)-DEPENDENT REDUCTASE RV1155"/>
    <property type="match status" value="1"/>
</dbReference>
<dbReference type="InterPro" id="IPR011576">
    <property type="entry name" value="Pyridox_Oxase_N"/>
</dbReference>
<dbReference type="AlphaFoldDB" id="A0A541B7X8"/>
<proteinExistence type="predicted"/>
<feature type="domain" description="Pyridoxamine 5'-phosphate oxidase N-terminal" evidence="2">
    <location>
        <begin position="4"/>
        <end position="133"/>
    </location>
</feature>
<dbReference type="GO" id="GO:0016627">
    <property type="term" value="F:oxidoreductase activity, acting on the CH-CH group of donors"/>
    <property type="evidence" value="ECO:0007669"/>
    <property type="project" value="TreeGrafter"/>
</dbReference>
<keyword evidence="4" id="KW-1185">Reference proteome</keyword>
<protein>
    <submittedName>
        <fullName evidence="3">TIGR03668 family PPOX class F420-dependent oxidoreductase</fullName>
    </submittedName>
</protein>
<dbReference type="PANTHER" id="PTHR35176">
    <property type="entry name" value="HEME OXYGENASE HI_0854-RELATED"/>
    <property type="match status" value="1"/>
</dbReference>
<accession>A0A541B7X8</accession>
<dbReference type="InterPro" id="IPR012349">
    <property type="entry name" value="Split_barrel_FMN-bd"/>
</dbReference>
<evidence type="ECO:0000313" key="4">
    <source>
        <dbReference type="Proteomes" id="UP000316256"/>
    </source>
</evidence>
<keyword evidence="1" id="KW-0560">Oxidoreductase</keyword>
<gene>
    <name evidence="3" type="ORF">FK531_15205</name>
</gene>
<sequence length="145" mass="16137">MQAQEQRRRFAEARVARLGTVTADGLPHLVPVVFAVVGDVVYSAVDDKPKSTRRLRRLDHVAATGRATLLVDAYDEDWTRLWWVRVDGAADVTDATSKEGAAAVDALVDKYSQYTDMRPGGPVIAVRIERWAWWAARDNPHPRAG</sequence>
<dbReference type="Proteomes" id="UP000316256">
    <property type="component" value="Unassembled WGS sequence"/>
</dbReference>
<dbReference type="NCBIfam" id="TIGR03668">
    <property type="entry name" value="Rv0121_F420"/>
    <property type="match status" value="1"/>
</dbReference>
<comment type="caution">
    <text evidence="3">The sequence shown here is derived from an EMBL/GenBank/DDBJ whole genome shotgun (WGS) entry which is preliminary data.</text>
</comment>
<dbReference type="Gene3D" id="2.30.110.10">
    <property type="entry name" value="Electron Transport, Fmn-binding Protein, Chain A"/>
    <property type="match status" value="1"/>
</dbReference>
<dbReference type="InterPro" id="IPR019967">
    <property type="entry name" value="F420-dep_enz_PPOX_Rv0121"/>
</dbReference>
<evidence type="ECO:0000259" key="2">
    <source>
        <dbReference type="Pfam" id="PF01243"/>
    </source>
</evidence>
<evidence type="ECO:0000313" key="3">
    <source>
        <dbReference type="EMBL" id="TQF68426.1"/>
    </source>
</evidence>
<dbReference type="GO" id="GO:0005829">
    <property type="term" value="C:cytosol"/>
    <property type="evidence" value="ECO:0007669"/>
    <property type="project" value="TreeGrafter"/>
</dbReference>
<dbReference type="RefSeq" id="WP_142100712.1">
    <property type="nucleotide sequence ID" value="NZ_VIGH01000006.1"/>
</dbReference>
<dbReference type="EMBL" id="VIGH01000006">
    <property type="protein sequence ID" value="TQF68426.1"/>
    <property type="molecule type" value="Genomic_DNA"/>
</dbReference>
<evidence type="ECO:0000256" key="1">
    <source>
        <dbReference type="ARBA" id="ARBA00023002"/>
    </source>
</evidence>
<dbReference type="Pfam" id="PF01243">
    <property type="entry name" value="PNPOx_N"/>
    <property type="match status" value="1"/>
</dbReference>
<reference evidence="3 4" key="1">
    <citation type="submission" date="2019-06" db="EMBL/GenBank/DDBJ databases">
        <title>Rhodococcus spaelei sp. nov., isolated from a cave.</title>
        <authorList>
            <person name="Lee S.D."/>
        </authorList>
    </citation>
    <scope>NUCLEOTIDE SEQUENCE [LARGE SCALE GENOMIC DNA]</scope>
    <source>
        <strain evidence="3 4">C9-5</strain>
    </source>
</reference>
<name>A0A541B7X8_9NOCA</name>